<protein>
    <submittedName>
        <fullName evidence="3">F-box/kelch-repeat protein</fullName>
    </submittedName>
</protein>
<sequence>MIEGRSPCATVNIPDYGILFIELLTRRSGEVGGEKWEWLPFTPMNKEHGGDPPAVDFHGRVYIVGCGECVNKMEMLDAAAGSQ</sequence>
<evidence type="ECO:0000313" key="1">
    <source>
        <dbReference type="EMBL" id="VDL58488.1"/>
    </source>
</evidence>
<proteinExistence type="predicted"/>
<accession>A0A0R3SMK7</accession>
<dbReference type="AlphaFoldDB" id="A0A0R3SMK7"/>
<gene>
    <name evidence="1" type="ORF">HDID_LOCUS6170</name>
</gene>
<reference evidence="3" key="1">
    <citation type="submission" date="2017-02" db="UniProtKB">
        <authorList>
            <consortium name="WormBaseParasite"/>
        </authorList>
    </citation>
    <scope>IDENTIFICATION</scope>
</reference>
<dbReference type="Proteomes" id="UP000274504">
    <property type="component" value="Unassembled WGS sequence"/>
</dbReference>
<name>A0A0R3SMK7_HYMDI</name>
<reference evidence="1 2" key="2">
    <citation type="submission" date="2018-11" db="EMBL/GenBank/DDBJ databases">
        <authorList>
            <consortium name="Pathogen Informatics"/>
        </authorList>
    </citation>
    <scope>NUCLEOTIDE SEQUENCE [LARGE SCALE GENOMIC DNA]</scope>
</reference>
<evidence type="ECO:0000313" key="2">
    <source>
        <dbReference type="Proteomes" id="UP000274504"/>
    </source>
</evidence>
<dbReference type="WBParaSite" id="HDID_0000617201-mRNA-1">
    <property type="protein sequence ID" value="HDID_0000617201-mRNA-1"/>
    <property type="gene ID" value="HDID_0000617201"/>
</dbReference>
<dbReference type="EMBL" id="UYSG01004399">
    <property type="protein sequence ID" value="VDL58488.1"/>
    <property type="molecule type" value="Genomic_DNA"/>
</dbReference>
<evidence type="ECO:0000313" key="3">
    <source>
        <dbReference type="WBParaSite" id="HDID_0000617201-mRNA-1"/>
    </source>
</evidence>
<organism evidence="3">
    <name type="scientific">Hymenolepis diminuta</name>
    <name type="common">Rat tapeworm</name>
    <dbReference type="NCBI Taxonomy" id="6216"/>
    <lineage>
        <taxon>Eukaryota</taxon>
        <taxon>Metazoa</taxon>
        <taxon>Spiralia</taxon>
        <taxon>Lophotrochozoa</taxon>
        <taxon>Platyhelminthes</taxon>
        <taxon>Cestoda</taxon>
        <taxon>Eucestoda</taxon>
        <taxon>Cyclophyllidea</taxon>
        <taxon>Hymenolepididae</taxon>
        <taxon>Hymenolepis</taxon>
    </lineage>
</organism>